<dbReference type="SFLD" id="SFLDG01129">
    <property type="entry name" value="C1.5:_HAD__Beta-PGM__Phosphata"/>
    <property type="match status" value="1"/>
</dbReference>
<dbReference type="InterPro" id="IPR052898">
    <property type="entry name" value="ACAD10-like"/>
</dbReference>
<dbReference type="InterPro" id="IPR023214">
    <property type="entry name" value="HAD_sf"/>
</dbReference>
<evidence type="ECO:0000313" key="1">
    <source>
        <dbReference type="EMBL" id="SDK36858.1"/>
    </source>
</evidence>
<keyword evidence="1" id="KW-0378">Hydrolase</keyword>
<dbReference type="Pfam" id="PF00702">
    <property type="entry name" value="Hydrolase"/>
    <property type="match status" value="1"/>
</dbReference>
<gene>
    <name evidence="1" type="ORF">SAMN05216257_102484</name>
</gene>
<dbReference type="EMBL" id="FNFV01000002">
    <property type="protein sequence ID" value="SDK36858.1"/>
    <property type="molecule type" value="Genomic_DNA"/>
</dbReference>
<dbReference type="Gene3D" id="3.40.50.1000">
    <property type="entry name" value="HAD superfamily/HAD-like"/>
    <property type="match status" value="1"/>
</dbReference>
<dbReference type="NCBIfam" id="TIGR01509">
    <property type="entry name" value="HAD-SF-IA-v3"/>
    <property type="match status" value="1"/>
</dbReference>
<dbReference type="InterPro" id="IPR036412">
    <property type="entry name" value="HAD-like_sf"/>
</dbReference>
<protein>
    <submittedName>
        <fullName evidence="1">Putative hydrolase of the HAD superfamily</fullName>
    </submittedName>
</protein>
<dbReference type="PANTHER" id="PTHR47829">
    <property type="entry name" value="HYDROLASE, PUTATIVE (AFU_ORTHOLOGUE AFUA_1G12880)-RELATED"/>
    <property type="match status" value="1"/>
</dbReference>
<proteinExistence type="predicted"/>
<dbReference type="PANTHER" id="PTHR47829:SF1">
    <property type="entry name" value="HAD FAMILY PHOSPHATASE"/>
    <property type="match status" value="1"/>
</dbReference>
<accession>A0A1G9BBF4</accession>
<dbReference type="GO" id="GO:0016787">
    <property type="term" value="F:hydrolase activity"/>
    <property type="evidence" value="ECO:0007669"/>
    <property type="project" value="UniProtKB-KW"/>
</dbReference>
<dbReference type="InterPro" id="IPR006439">
    <property type="entry name" value="HAD-SF_hydro_IA"/>
</dbReference>
<evidence type="ECO:0000313" key="2">
    <source>
        <dbReference type="Proteomes" id="UP000199328"/>
    </source>
</evidence>
<reference evidence="2" key="1">
    <citation type="submission" date="2016-10" db="EMBL/GenBank/DDBJ databases">
        <authorList>
            <person name="Varghese N."/>
            <person name="Submissions S."/>
        </authorList>
    </citation>
    <scope>NUCLEOTIDE SEQUENCE [LARGE SCALE GENOMIC DNA]</scope>
    <source>
        <strain evidence="2">CGMCC 1.10789</strain>
    </source>
</reference>
<dbReference type="RefSeq" id="WP_092499215.1">
    <property type="nucleotide sequence ID" value="NZ_FNFV01000002.1"/>
</dbReference>
<name>A0A1G9BBF4_9RHOB</name>
<organism evidence="1 2">
    <name type="scientific">Meinhardsimonia xiamenensis</name>
    <dbReference type="NCBI Taxonomy" id="990712"/>
    <lineage>
        <taxon>Bacteria</taxon>
        <taxon>Pseudomonadati</taxon>
        <taxon>Pseudomonadota</taxon>
        <taxon>Alphaproteobacteria</taxon>
        <taxon>Rhodobacterales</taxon>
        <taxon>Paracoccaceae</taxon>
        <taxon>Meinhardsimonia</taxon>
    </lineage>
</organism>
<keyword evidence="2" id="KW-1185">Reference proteome</keyword>
<dbReference type="STRING" id="990712.SAMN05216257_102484"/>
<dbReference type="Proteomes" id="UP000199328">
    <property type="component" value="Unassembled WGS sequence"/>
</dbReference>
<dbReference type="SFLD" id="SFLDS00003">
    <property type="entry name" value="Haloacid_Dehalogenase"/>
    <property type="match status" value="1"/>
</dbReference>
<dbReference type="OrthoDB" id="9807742at2"/>
<dbReference type="SUPFAM" id="SSF56784">
    <property type="entry name" value="HAD-like"/>
    <property type="match status" value="1"/>
</dbReference>
<sequence length="221" mass="23753">MGKRCALVLDLGGVLTPTLFELHDETERALRLAPGTLTWRGPFAPETDGLWQALRAGEIDERDYWRERAREVGALLGEVWEDGAELFARALGALPHAVLRPQAREALQAARGLGAALALLPSSFDALGRLPLPRDFLARFDAILDGPNGGGHKPDPAAFGAAAQALGLAPEHCLCVDDAQRNVAGARAAGMRALHFDVARPAASFRAALRRLTEPDEETRE</sequence>
<dbReference type="AlphaFoldDB" id="A0A1G9BBF4"/>